<keyword evidence="1" id="KW-0175">Coiled coil</keyword>
<feature type="region of interest" description="Disordered" evidence="2">
    <location>
        <begin position="576"/>
        <end position="602"/>
    </location>
</feature>
<keyword evidence="4" id="KW-1185">Reference proteome</keyword>
<feature type="compositionally biased region" description="Low complexity" evidence="2">
    <location>
        <begin position="138"/>
        <end position="162"/>
    </location>
</feature>
<evidence type="ECO:0000256" key="2">
    <source>
        <dbReference type="SAM" id="MobiDB-lite"/>
    </source>
</evidence>
<dbReference type="EMBL" id="CVRI01000020">
    <property type="protein sequence ID" value="CRK90961.1"/>
    <property type="molecule type" value="Genomic_DNA"/>
</dbReference>
<proteinExistence type="predicted"/>
<dbReference type="AlphaFoldDB" id="A0A1J1HXT3"/>
<name>A0A1J1HXT3_9DIPT</name>
<gene>
    <name evidence="3" type="primary">similar to Protein sickie</name>
    <name evidence="3" type="ORF">CLUMA_CG004650</name>
</gene>
<reference evidence="3 4" key="1">
    <citation type="submission" date="2015-04" db="EMBL/GenBank/DDBJ databases">
        <authorList>
            <person name="Syromyatnikov M.Y."/>
            <person name="Popov V.N."/>
        </authorList>
    </citation>
    <scope>NUCLEOTIDE SEQUENCE [LARGE SCALE GENOMIC DNA]</scope>
</reference>
<dbReference type="OrthoDB" id="2161974at2759"/>
<feature type="compositionally biased region" description="Basic and acidic residues" evidence="2">
    <location>
        <begin position="212"/>
        <end position="221"/>
    </location>
</feature>
<evidence type="ECO:0000256" key="1">
    <source>
        <dbReference type="SAM" id="Coils"/>
    </source>
</evidence>
<feature type="compositionally biased region" description="Low complexity" evidence="2">
    <location>
        <begin position="358"/>
        <end position="378"/>
    </location>
</feature>
<sequence length="927" mass="101718">QLPVPYNKTTNGGTTAIPLPATVLVTRRTPDKRSLPVPNGQSGIAKYPSGTPSSENSRPNSPPDFKSGIRFQGNCKIPPSPYNVQGNNGNLSSNEIVQAPQQQQPQQQPNGTTKHSMLDKLKLFNKDKDRSKSHTSKRTSSSSGFSSARSDSSLSLNNDSNLPAPSKGKKNETTTNVKSTSKASKLLSSKSGKEQTSSGLPPPSVIKSSTSKGEKKEKVKSVEINVENPSGSLKLQKGPTVKFQQSPQTMNQHIKQQNQQQQAVRKVEIRTEMKTGLVPPQVQPKAIIQPVTSIPKPMAAIKGTTKQVEFKKDEHFDVIKTDGKVNGEQKMQVVNPLSMSPLHNQLLNQQNGTNTSMSDSIHSTSTNNHSHSNSSESSVIYRPDSGSEFYHSNVPMQHRNPIPNRKLDHFNDPLLTNGHKFNTIPSKMNGHGGSGSQMATTIFEEDKQHGGSTVPLRSIMRNFNNHVTLPTRGSRSGQHLVNGYYEENGQGYCSDGDALRKNPIRYTDVENGYLSEGGGVTNPHFMSIFRNRPQLPTTIEERCRSGKEGNLESPEMDQNNGQCWSHESNQQRMVSSTHSRRNGIPKTRTKGVPQNFGYIKRTNGSSTATEMQTNAMISGGRTAHVSAVPRGNKIKVSGGTQTTNGDFQSKANVQYKSYSLTGQGAAQLSQSVKERFGTGTNSLPKSGLDMHVFHARMANRGATRITDGSLSDTYSDIKDYSSYSMWLKHSNTSSRLSDGGESVDSATIIARNQRLIQHRNSTQSPGLKLNRSNSIRSTKSEKLYPTMLSRGPEIETEPYYCLPVSGSVWSQPTSPTPRSLVGLLSPTHTNHRLIHQKKNDEAHSSQISLMSGGSSMYGSTTEEQRQVNEVRRLKRELTDAREQVMSLSSQLSTNVSREISVYIPIAFLNEILILSCVFVKFSSILTS</sequence>
<feature type="compositionally biased region" description="Basic residues" evidence="2">
    <location>
        <begin position="578"/>
        <end position="589"/>
    </location>
</feature>
<organism evidence="3 4">
    <name type="scientific">Clunio marinus</name>
    <dbReference type="NCBI Taxonomy" id="568069"/>
    <lineage>
        <taxon>Eukaryota</taxon>
        <taxon>Metazoa</taxon>
        <taxon>Ecdysozoa</taxon>
        <taxon>Arthropoda</taxon>
        <taxon>Hexapoda</taxon>
        <taxon>Insecta</taxon>
        <taxon>Pterygota</taxon>
        <taxon>Neoptera</taxon>
        <taxon>Endopterygota</taxon>
        <taxon>Diptera</taxon>
        <taxon>Nematocera</taxon>
        <taxon>Chironomoidea</taxon>
        <taxon>Chironomidae</taxon>
        <taxon>Clunio</taxon>
    </lineage>
</organism>
<feature type="region of interest" description="Disordered" evidence="2">
    <location>
        <begin position="1"/>
        <end position="221"/>
    </location>
</feature>
<evidence type="ECO:0000313" key="4">
    <source>
        <dbReference type="Proteomes" id="UP000183832"/>
    </source>
</evidence>
<dbReference type="Proteomes" id="UP000183832">
    <property type="component" value="Unassembled WGS sequence"/>
</dbReference>
<feature type="compositionally biased region" description="Low complexity" evidence="2">
    <location>
        <begin position="178"/>
        <end position="190"/>
    </location>
</feature>
<feature type="region of interest" description="Disordered" evidence="2">
    <location>
        <begin position="347"/>
        <end position="392"/>
    </location>
</feature>
<dbReference type="STRING" id="568069.A0A1J1HXT3"/>
<evidence type="ECO:0000313" key="3">
    <source>
        <dbReference type="EMBL" id="CRK90961.1"/>
    </source>
</evidence>
<feature type="compositionally biased region" description="Basic and acidic residues" evidence="2">
    <location>
        <begin position="116"/>
        <end position="132"/>
    </location>
</feature>
<feature type="non-terminal residue" evidence="3">
    <location>
        <position position="1"/>
    </location>
</feature>
<protein>
    <submittedName>
        <fullName evidence="3">CLUMA_CG004650, isoform A</fullName>
    </submittedName>
</protein>
<accession>A0A1J1HXT3</accession>
<feature type="coiled-coil region" evidence="1">
    <location>
        <begin position="863"/>
        <end position="890"/>
    </location>
</feature>
<feature type="compositionally biased region" description="Polar residues" evidence="2">
    <location>
        <begin position="82"/>
        <end position="96"/>
    </location>
</feature>
<feature type="compositionally biased region" description="Low complexity" evidence="2">
    <location>
        <begin position="98"/>
        <end position="109"/>
    </location>
</feature>